<dbReference type="RefSeq" id="WP_186837026.1">
    <property type="nucleotide sequence ID" value="NZ_JACOPD010000006.1"/>
</dbReference>
<keyword evidence="2" id="KW-0812">Transmembrane</keyword>
<evidence type="ECO:0000313" key="3">
    <source>
        <dbReference type="EMBL" id="MBC5681191.1"/>
    </source>
</evidence>
<keyword evidence="2" id="KW-0472">Membrane</keyword>
<reference evidence="3 4" key="1">
    <citation type="submission" date="2020-08" db="EMBL/GenBank/DDBJ databases">
        <title>Genome public.</title>
        <authorList>
            <person name="Liu C."/>
            <person name="Sun Q."/>
        </authorList>
    </citation>
    <scope>NUCLEOTIDE SEQUENCE [LARGE SCALE GENOMIC DNA]</scope>
    <source>
        <strain evidence="3 4">NSJ-43</strain>
    </source>
</reference>
<feature type="transmembrane region" description="Helical" evidence="2">
    <location>
        <begin position="26"/>
        <end position="47"/>
    </location>
</feature>
<evidence type="ECO:0000256" key="1">
    <source>
        <dbReference type="SAM" id="Coils"/>
    </source>
</evidence>
<accession>A0ABR7G178</accession>
<name>A0ABR7G178_9FIRM</name>
<evidence type="ECO:0000313" key="4">
    <source>
        <dbReference type="Proteomes" id="UP000628463"/>
    </source>
</evidence>
<dbReference type="Proteomes" id="UP000628463">
    <property type="component" value="Unassembled WGS sequence"/>
</dbReference>
<protein>
    <recommendedName>
        <fullName evidence="5">Flagellar motility protein MotE, a chaperone for MotC folding</fullName>
    </recommendedName>
</protein>
<organism evidence="3 4">
    <name type="scientific">Lachnospira hominis</name>
    <name type="common">ex Liu et al. 2021</name>
    <dbReference type="NCBI Taxonomy" id="2763051"/>
    <lineage>
        <taxon>Bacteria</taxon>
        <taxon>Bacillati</taxon>
        <taxon>Bacillota</taxon>
        <taxon>Clostridia</taxon>
        <taxon>Lachnospirales</taxon>
        <taxon>Lachnospiraceae</taxon>
        <taxon>Lachnospira</taxon>
    </lineage>
</organism>
<keyword evidence="1" id="KW-0175">Coiled coil</keyword>
<dbReference type="SUPFAM" id="SSF158791">
    <property type="entry name" value="MgtE N-terminal domain-like"/>
    <property type="match status" value="1"/>
</dbReference>
<evidence type="ECO:0000256" key="2">
    <source>
        <dbReference type="SAM" id="Phobius"/>
    </source>
</evidence>
<proteinExistence type="predicted"/>
<evidence type="ECO:0008006" key="5">
    <source>
        <dbReference type="Google" id="ProtNLM"/>
    </source>
</evidence>
<comment type="caution">
    <text evidence="3">The sequence shown here is derived from an EMBL/GenBank/DDBJ whole genome shotgun (WGS) entry which is preliminary data.</text>
</comment>
<sequence>MARKKKKSEDNLDTDNGLEEEKGGGIAGALLAVAIIVIWLVIFALLIKMDVGGVGSMLRPFLKNVPVINRILPDKSDEEVMEETGYKYKNLAEAVDRIKELEDQLAQYQNNGAADSDQIAQLKAEVERLKVYEDNQENFLKQKEEFDREVVFTDNAPDIEEYKKWYEQISPDNAAQIYKEVCEKIQYSQKIQDWATTYAAMDAADAAAIMQEMTGDTDIVSKILLCMKAKQRAAILAEMDPVYAGKLTKIMFP</sequence>
<gene>
    <name evidence="3" type="ORF">H8S01_09480</name>
</gene>
<dbReference type="EMBL" id="JACOPD010000006">
    <property type="protein sequence ID" value="MBC5681191.1"/>
    <property type="molecule type" value="Genomic_DNA"/>
</dbReference>
<feature type="coiled-coil region" evidence="1">
    <location>
        <begin position="91"/>
        <end position="149"/>
    </location>
</feature>
<keyword evidence="2" id="KW-1133">Transmembrane helix</keyword>
<keyword evidence="4" id="KW-1185">Reference proteome</keyword>